<dbReference type="SUPFAM" id="SSF51735">
    <property type="entry name" value="NAD(P)-binding Rossmann-fold domains"/>
    <property type="match status" value="1"/>
</dbReference>
<dbReference type="PANTHER" id="PTHR30525">
    <property type="entry name" value="1-DEOXY-D-XYLULOSE 5-PHOSPHATE REDUCTOISOMERASE"/>
    <property type="match status" value="1"/>
</dbReference>
<dbReference type="NCBIfam" id="TIGR00243">
    <property type="entry name" value="Dxr"/>
    <property type="match status" value="1"/>
</dbReference>
<feature type="binding site" evidence="9">
    <location>
        <position position="216"/>
    </location>
    <ligand>
        <name>1-deoxy-D-xylulose 5-phosphate</name>
        <dbReference type="ChEBI" id="CHEBI:57792"/>
    </ligand>
</feature>
<feature type="binding site" evidence="9">
    <location>
        <position position="219"/>
    </location>
    <ligand>
        <name>Mn(2+)</name>
        <dbReference type="ChEBI" id="CHEBI:29035"/>
    </ligand>
</feature>
<feature type="domain" description="1-deoxy-D-xylulose 5-phosphate reductoisomerase N-terminal" evidence="10">
    <location>
        <begin position="5"/>
        <end position="131"/>
    </location>
</feature>
<feature type="binding site" evidence="9">
    <location>
        <position position="11"/>
    </location>
    <ligand>
        <name>NADPH</name>
        <dbReference type="ChEBI" id="CHEBI:57783"/>
    </ligand>
</feature>
<dbReference type="Gene3D" id="3.40.50.720">
    <property type="entry name" value="NAD(P)-binding Rossmann-like Domain"/>
    <property type="match status" value="1"/>
</dbReference>
<gene>
    <name evidence="9" type="primary">dxr</name>
    <name evidence="13" type="ORF">HMPREF9456_03140</name>
</gene>
<evidence type="ECO:0000256" key="8">
    <source>
        <dbReference type="ARBA" id="ARBA00048543"/>
    </source>
</evidence>
<dbReference type="Gene3D" id="1.10.1740.10">
    <property type="match status" value="1"/>
</dbReference>
<dbReference type="Pfam" id="PF13288">
    <property type="entry name" value="DXPR_C"/>
    <property type="match status" value="1"/>
</dbReference>
<dbReference type="GeneID" id="78083743"/>
<comment type="caution">
    <text evidence="13">The sequence shown here is derived from an EMBL/GenBank/DDBJ whole genome shotgun (WGS) entry which is preliminary data.</text>
</comment>
<name>F8X4I1_9BACT</name>
<dbReference type="Pfam" id="PF02670">
    <property type="entry name" value="DXP_reductoisom"/>
    <property type="match status" value="1"/>
</dbReference>
<keyword evidence="5 9" id="KW-0560">Oxidoreductase</keyword>
<dbReference type="InterPro" id="IPR036291">
    <property type="entry name" value="NAD(P)-bd_dom_sf"/>
</dbReference>
<keyword evidence="3 9" id="KW-0479">Metal-binding</keyword>
<dbReference type="EC" id="1.1.1.267" evidence="9"/>
<feature type="binding site" evidence="9">
    <location>
        <position position="215"/>
    </location>
    <ligand>
        <name>1-deoxy-D-xylulose 5-phosphate</name>
        <dbReference type="ChEBI" id="CHEBI:57792"/>
    </ligand>
</feature>
<dbReference type="InterPro" id="IPR003821">
    <property type="entry name" value="DXP_reductoisomerase"/>
</dbReference>
<feature type="binding site" evidence="9">
    <location>
        <position position="151"/>
    </location>
    <ligand>
        <name>Mn(2+)</name>
        <dbReference type="ChEBI" id="CHEBI:29035"/>
    </ligand>
</feature>
<reference evidence="13 14" key="1">
    <citation type="submission" date="2011-04" db="EMBL/GenBank/DDBJ databases">
        <title>The Genome Sequence of Dysgonomonas mossii DSM 22836.</title>
        <authorList>
            <consortium name="The Broad Institute Genome Sequencing Platform"/>
            <person name="Earl A."/>
            <person name="Ward D."/>
            <person name="Feldgarden M."/>
            <person name="Gevers D."/>
            <person name="Pudlo N."/>
            <person name="Martens E."/>
            <person name="Allen-Vercoe E."/>
            <person name="Young S.K."/>
            <person name="Zeng Q."/>
            <person name="Gargeya S."/>
            <person name="Fitzgerald M."/>
            <person name="Haas B."/>
            <person name="Abouelleil A."/>
            <person name="Alvarado L."/>
            <person name="Arachchi H.M."/>
            <person name="Berlin A."/>
            <person name="Brown A."/>
            <person name="Chapman S.B."/>
            <person name="Chen Z."/>
            <person name="Dunbar C."/>
            <person name="Freedman E."/>
            <person name="Gearin G."/>
            <person name="Gellesch M."/>
            <person name="Goldberg J."/>
            <person name="Griggs A."/>
            <person name="Gujja S."/>
            <person name="Heiman D."/>
            <person name="Howarth C."/>
            <person name="Larson L."/>
            <person name="Lui A."/>
            <person name="MacDonald P.J.P."/>
            <person name="Mehta T."/>
            <person name="Montmayeur A."/>
            <person name="Murphy C."/>
            <person name="Neiman D."/>
            <person name="Pearson M."/>
            <person name="Priest M."/>
            <person name="Roberts A."/>
            <person name="Saif S."/>
            <person name="Shea T."/>
            <person name="Shenoy N."/>
            <person name="Sisk P."/>
            <person name="Stolte C."/>
            <person name="Sykes S."/>
            <person name="Yandava C."/>
            <person name="Wortman J."/>
            <person name="Nusbaum C."/>
            <person name="Birren B."/>
        </authorList>
    </citation>
    <scope>NUCLEOTIDE SEQUENCE [LARGE SCALE GENOMIC DNA]</scope>
    <source>
        <strain evidence="13 14">DSM 22836</strain>
    </source>
</reference>
<keyword evidence="9" id="KW-0460">Magnesium</keyword>
<evidence type="ECO:0000256" key="5">
    <source>
        <dbReference type="ARBA" id="ARBA00023002"/>
    </source>
</evidence>
<dbReference type="AlphaFoldDB" id="F8X4I1"/>
<evidence type="ECO:0000256" key="2">
    <source>
        <dbReference type="ARBA" id="ARBA00006825"/>
    </source>
</evidence>
<evidence type="ECO:0000256" key="7">
    <source>
        <dbReference type="ARBA" id="ARBA00023229"/>
    </source>
</evidence>
<dbReference type="GO" id="GO:0030604">
    <property type="term" value="F:1-deoxy-D-xylulose-5-phosphate reductoisomerase activity"/>
    <property type="evidence" value="ECO:0007669"/>
    <property type="project" value="UniProtKB-UniRule"/>
</dbReference>
<evidence type="ECO:0000313" key="13">
    <source>
        <dbReference type="EMBL" id="EGK04987.1"/>
    </source>
</evidence>
<evidence type="ECO:0000259" key="12">
    <source>
        <dbReference type="Pfam" id="PF13288"/>
    </source>
</evidence>
<dbReference type="GO" id="GO:0070402">
    <property type="term" value="F:NADPH binding"/>
    <property type="evidence" value="ECO:0007669"/>
    <property type="project" value="InterPro"/>
</dbReference>
<dbReference type="HAMAP" id="MF_00183">
    <property type="entry name" value="DXP_reductoisom"/>
    <property type="match status" value="1"/>
</dbReference>
<dbReference type="RefSeq" id="WP_006844507.1">
    <property type="nucleotide sequence ID" value="NZ_AQWJ01000010.1"/>
</dbReference>
<dbReference type="FunFam" id="3.40.50.720:FF:000045">
    <property type="entry name" value="1-deoxy-D-xylulose 5-phosphate reductoisomerase"/>
    <property type="match status" value="1"/>
</dbReference>
<dbReference type="InterPro" id="IPR013644">
    <property type="entry name" value="DXP_reductoisomerase_C"/>
</dbReference>
<feature type="binding site" evidence="9">
    <location>
        <position position="14"/>
    </location>
    <ligand>
        <name>NADPH</name>
        <dbReference type="ChEBI" id="CHEBI:57783"/>
    </ligand>
</feature>
<evidence type="ECO:0000256" key="4">
    <source>
        <dbReference type="ARBA" id="ARBA00022857"/>
    </source>
</evidence>
<dbReference type="STRING" id="742767.HMPREF9456_03140"/>
<comment type="caution">
    <text evidence="9">Lacks conserved residue(s) required for the propagation of feature annotation.</text>
</comment>
<feature type="domain" description="DXP reductoisomerase C-terminal" evidence="12">
    <location>
        <begin position="259"/>
        <end position="374"/>
    </location>
</feature>
<feature type="binding site" evidence="9">
    <location>
        <position position="124"/>
    </location>
    <ligand>
        <name>1-deoxy-D-xylulose 5-phosphate</name>
        <dbReference type="ChEBI" id="CHEBI:57792"/>
    </ligand>
</feature>
<keyword evidence="13" id="KW-0413">Isomerase</keyword>
<feature type="binding site" evidence="9">
    <location>
        <position position="174"/>
    </location>
    <ligand>
        <name>1-deoxy-D-xylulose 5-phosphate</name>
        <dbReference type="ChEBI" id="CHEBI:57792"/>
    </ligand>
</feature>
<feature type="binding site" evidence="9">
    <location>
        <position position="203"/>
    </location>
    <ligand>
        <name>NADPH</name>
        <dbReference type="ChEBI" id="CHEBI:57783"/>
    </ligand>
</feature>
<feature type="binding site" evidence="9">
    <location>
        <position position="151"/>
    </location>
    <ligand>
        <name>1-deoxy-D-xylulose 5-phosphate</name>
        <dbReference type="ChEBI" id="CHEBI:57792"/>
    </ligand>
</feature>
<evidence type="ECO:0000259" key="11">
    <source>
        <dbReference type="Pfam" id="PF08436"/>
    </source>
</evidence>
<evidence type="ECO:0000256" key="1">
    <source>
        <dbReference type="ARBA" id="ARBA00005094"/>
    </source>
</evidence>
<feature type="binding site" evidence="9">
    <location>
        <position position="12"/>
    </location>
    <ligand>
        <name>NADPH</name>
        <dbReference type="ChEBI" id="CHEBI:57783"/>
    </ligand>
</feature>
<feature type="binding site" evidence="9">
    <location>
        <position position="13"/>
    </location>
    <ligand>
        <name>NADPH</name>
        <dbReference type="ChEBI" id="CHEBI:57783"/>
    </ligand>
</feature>
<accession>F8X4I1</accession>
<dbReference type="HOGENOM" id="CLU_035714_0_1_10"/>
<dbReference type="InterPro" id="IPR026877">
    <property type="entry name" value="DXPR_C"/>
</dbReference>
<dbReference type="SUPFAM" id="SSF69055">
    <property type="entry name" value="1-deoxy-D-xylulose-5-phosphate reductoisomerase, C-terminal domain"/>
    <property type="match status" value="1"/>
</dbReference>
<feature type="binding site" evidence="9">
    <location>
        <position position="125"/>
    </location>
    <ligand>
        <name>NADPH</name>
        <dbReference type="ChEBI" id="CHEBI:57783"/>
    </ligand>
</feature>
<dbReference type="PIRSF" id="PIRSF006205">
    <property type="entry name" value="Dxp_reductismrs"/>
    <property type="match status" value="1"/>
</dbReference>
<evidence type="ECO:0000256" key="9">
    <source>
        <dbReference type="HAMAP-Rule" id="MF_00183"/>
    </source>
</evidence>
<comment type="cofactor">
    <cofactor evidence="9">
        <name>Mg(2+)</name>
        <dbReference type="ChEBI" id="CHEBI:18420"/>
    </cofactor>
    <cofactor evidence="9">
        <name>Mn(2+)</name>
        <dbReference type="ChEBI" id="CHEBI:29035"/>
    </cofactor>
</comment>
<feature type="domain" description="1-deoxy-D-xylulose 5-phosphate reductoisomerase C-terminal" evidence="11">
    <location>
        <begin position="145"/>
        <end position="227"/>
    </location>
</feature>
<keyword evidence="14" id="KW-1185">Reference proteome</keyword>
<evidence type="ECO:0000256" key="6">
    <source>
        <dbReference type="ARBA" id="ARBA00023211"/>
    </source>
</evidence>
<evidence type="ECO:0000313" key="14">
    <source>
        <dbReference type="Proteomes" id="UP000006420"/>
    </source>
</evidence>
<dbReference type="InterPro" id="IPR013512">
    <property type="entry name" value="DXP_reductoisomerase_N"/>
</dbReference>
<organism evidence="13 14">
    <name type="scientific">Dysgonomonas mossii DSM 22836</name>
    <dbReference type="NCBI Taxonomy" id="742767"/>
    <lineage>
        <taxon>Bacteria</taxon>
        <taxon>Pseudomonadati</taxon>
        <taxon>Bacteroidota</taxon>
        <taxon>Bacteroidia</taxon>
        <taxon>Bacteroidales</taxon>
        <taxon>Dysgonomonadaceae</taxon>
        <taxon>Dysgonomonas</taxon>
    </lineage>
</organism>
<dbReference type="EMBL" id="ADLW01000019">
    <property type="protein sequence ID" value="EGK04987.1"/>
    <property type="molecule type" value="Genomic_DNA"/>
</dbReference>
<feature type="binding site" evidence="9">
    <location>
        <position position="149"/>
    </location>
    <ligand>
        <name>Mn(2+)</name>
        <dbReference type="ChEBI" id="CHEBI:29035"/>
    </ligand>
</feature>
<comment type="pathway">
    <text evidence="1 9">Isoprenoid biosynthesis; isopentenyl diphosphate biosynthesis via DXP pathway; isopentenyl diphosphate from 1-deoxy-D-xylulose 5-phosphate: step 1/6.</text>
</comment>
<dbReference type="Proteomes" id="UP000006420">
    <property type="component" value="Unassembled WGS sequence"/>
</dbReference>
<comment type="similarity">
    <text evidence="2 9">Belongs to the DXR family.</text>
</comment>
<comment type="function">
    <text evidence="9">Catalyzes the NADPH-dependent rearrangement and reduction of 1-deoxy-D-xylulose-5-phosphate (DXP) to 2-C-methyl-D-erythritol 4-phosphate (MEP).</text>
</comment>
<dbReference type="NCBIfam" id="NF009114">
    <property type="entry name" value="PRK12464.1"/>
    <property type="match status" value="1"/>
</dbReference>
<sequence>MKRNIAILGSTGSIGTQALDVIREHKNEFEIYALTANNNADLLIAQAREFMPEVVVIANEDKYAYVKDALSDLPLKVWCGCDAIAQVVASEPINMVLTAMVGYSGLKPTINAIKAKKAIALANKETLVVAGELITNLAIENKVPILPVDSEHSAIFQCLNGENSQIEKILLTASGGPFRKHSKEQLQSVTKKEALKHPNWDMGAKVTIDSASLMNKGLEMIEAKWLFGVEPDQIEVVVHPQSIIHSMVQFQDASIIAQLGLPDMHLPIQYALAYPKRLKSNFERLDFFKLQTMTFEKPDTDRFRNLAFAFEAARLKGNMACIMNAANEIAVEAFLHDKVGFLEMSDVIEKTMQKVSFVHTPTYDDYVQTDTEARCIAKEFIK</sequence>
<dbReference type="InterPro" id="IPR036169">
    <property type="entry name" value="DXPR_C_sf"/>
</dbReference>
<dbReference type="eggNOG" id="COG0743">
    <property type="taxonomic scope" value="Bacteria"/>
</dbReference>
<keyword evidence="6 9" id="KW-0464">Manganese</keyword>
<dbReference type="SUPFAM" id="SSF55347">
    <property type="entry name" value="Glyceraldehyde-3-phosphate dehydrogenase-like, C-terminal domain"/>
    <property type="match status" value="1"/>
</dbReference>
<evidence type="ECO:0000259" key="10">
    <source>
        <dbReference type="Pfam" id="PF02670"/>
    </source>
</evidence>
<dbReference type="OrthoDB" id="9806546at2"/>
<protein>
    <recommendedName>
        <fullName evidence="9">1-deoxy-D-xylulose 5-phosphate reductoisomerase</fullName>
        <shortName evidence="9">DXP reductoisomerase</shortName>
        <ecNumber evidence="9">1.1.1.267</ecNumber>
    </recommendedName>
    <alternativeName>
        <fullName evidence="9">1-deoxyxylulose-5-phosphate reductoisomerase</fullName>
    </alternativeName>
    <alternativeName>
        <fullName evidence="9">2-C-methyl-D-erythritol 4-phosphate synthase</fullName>
    </alternativeName>
</protein>
<keyword evidence="4 9" id="KW-0521">NADP</keyword>
<feature type="binding site" evidence="9">
    <location>
        <position position="123"/>
    </location>
    <ligand>
        <name>NADPH</name>
        <dbReference type="ChEBI" id="CHEBI:57783"/>
    </ligand>
</feature>
<dbReference type="Pfam" id="PF08436">
    <property type="entry name" value="DXP_redisom_C"/>
    <property type="match status" value="1"/>
</dbReference>
<feature type="binding site" evidence="9">
    <location>
        <position position="219"/>
    </location>
    <ligand>
        <name>1-deoxy-D-xylulose 5-phosphate</name>
        <dbReference type="ChEBI" id="CHEBI:57792"/>
    </ligand>
</feature>
<feature type="binding site" evidence="9">
    <location>
        <position position="210"/>
    </location>
    <ligand>
        <name>1-deoxy-D-xylulose 5-phosphate</name>
        <dbReference type="ChEBI" id="CHEBI:57792"/>
    </ligand>
</feature>
<proteinExistence type="inferred from homology"/>
<feature type="binding site" evidence="9">
    <location>
        <position position="150"/>
    </location>
    <ligand>
        <name>1-deoxy-D-xylulose 5-phosphate</name>
        <dbReference type="ChEBI" id="CHEBI:57792"/>
    </ligand>
</feature>
<dbReference type="PANTHER" id="PTHR30525:SF0">
    <property type="entry name" value="1-DEOXY-D-XYLULOSE 5-PHOSPHATE REDUCTOISOMERASE, CHLOROPLASTIC"/>
    <property type="match status" value="1"/>
</dbReference>
<dbReference type="GO" id="GO:0030145">
    <property type="term" value="F:manganese ion binding"/>
    <property type="evidence" value="ECO:0007669"/>
    <property type="project" value="TreeGrafter"/>
</dbReference>
<dbReference type="GO" id="GO:0051484">
    <property type="term" value="P:isopentenyl diphosphate biosynthetic process, methylerythritol 4-phosphate pathway involved in terpenoid biosynthetic process"/>
    <property type="evidence" value="ECO:0007669"/>
    <property type="project" value="UniProtKB-ARBA"/>
</dbReference>
<dbReference type="GO" id="GO:0016853">
    <property type="term" value="F:isomerase activity"/>
    <property type="evidence" value="ECO:0007669"/>
    <property type="project" value="UniProtKB-KW"/>
</dbReference>
<feature type="binding site" evidence="9">
    <location>
        <position position="197"/>
    </location>
    <ligand>
        <name>1-deoxy-D-xylulose 5-phosphate</name>
        <dbReference type="ChEBI" id="CHEBI:57792"/>
    </ligand>
</feature>
<evidence type="ECO:0000256" key="3">
    <source>
        <dbReference type="ARBA" id="ARBA00022723"/>
    </source>
</evidence>
<keyword evidence="7 9" id="KW-0414">Isoprene biosynthesis</keyword>
<comment type="catalytic activity">
    <reaction evidence="8">
        <text>2-C-methyl-D-erythritol 4-phosphate + NADP(+) = 1-deoxy-D-xylulose 5-phosphate + NADPH + H(+)</text>
        <dbReference type="Rhea" id="RHEA:13717"/>
        <dbReference type="ChEBI" id="CHEBI:15378"/>
        <dbReference type="ChEBI" id="CHEBI:57783"/>
        <dbReference type="ChEBI" id="CHEBI:57792"/>
        <dbReference type="ChEBI" id="CHEBI:58262"/>
        <dbReference type="ChEBI" id="CHEBI:58349"/>
        <dbReference type="EC" id="1.1.1.267"/>
    </reaction>
    <physiologicalReaction direction="right-to-left" evidence="8">
        <dbReference type="Rhea" id="RHEA:13719"/>
    </physiologicalReaction>
</comment>
<dbReference type="UniPathway" id="UPA00056">
    <property type="reaction ID" value="UER00092"/>
</dbReference>
<feature type="binding site" evidence="9">
    <location>
        <position position="39"/>
    </location>
    <ligand>
        <name>NADPH</name>
        <dbReference type="ChEBI" id="CHEBI:57783"/>
    </ligand>
</feature>